<evidence type="ECO:0000256" key="5">
    <source>
        <dbReference type="ARBA" id="ARBA00022692"/>
    </source>
</evidence>
<proteinExistence type="inferred from homology"/>
<dbReference type="InterPro" id="IPR039017">
    <property type="entry name" value="ATP8_mammal"/>
</dbReference>
<feature type="transmembrane region" description="Helical" evidence="15">
    <location>
        <begin position="6"/>
        <end position="24"/>
    </location>
</feature>
<keyword evidence="5 14" id="KW-0812">Transmembrane</keyword>
<dbReference type="RefSeq" id="YP_010037226.1">
    <property type="nucleotide sequence ID" value="NC_053977.1"/>
</dbReference>
<evidence type="ECO:0000256" key="8">
    <source>
        <dbReference type="ARBA" id="ARBA00022990"/>
    </source>
</evidence>
<keyword evidence="7 15" id="KW-1133">Transmembrane helix</keyword>
<dbReference type="InterPro" id="IPR001421">
    <property type="entry name" value="ATP8_metazoa"/>
</dbReference>
<evidence type="ECO:0000313" key="16">
    <source>
        <dbReference type="EMBL" id="QQW47963.1"/>
    </source>
</evidence>
<dbReference type="Pfam" id="PF00895">
    <property type="entry name" value="ATP-synt_8"/>
    <property type="match status" value="1"/>
</dbReference>
<evidence type="ECO:0000256" key="7">
    <source>
        <dbReference type="ARBA" id="ARBA00022989"/>
    </source>
</evidence>
<dbReference type="GeneID" id="63386317"/>
<dbReference type="PANTHER" id="PTHR13722">
    <property type="entry name" value="ATP SYNTHASE PROTEIN 8"/>
    <property type="match status" value="1"/>
</dbReference>
<name>A0A7U0QE63_POTFL</name>
<evidence type="ECO:0000256" key="6">
    <source>
        <dbReference type="ARBA" id="ARBA00022781"/>
    </source>
</evidence>
<keyword evidence="10 14" id="KW-0496">Mitochondrion</keyword>
<evidence type="ECO:0000256" key="13">
    <source>
        <dbReference type="ARBA" id="ARBA00066025"/>
    </source>
</evidence>
<evidence type="ECO:0000256" key="12">
    <source>
        <dbReference type="ARBA" id="ARBA00023310"/>
    </source>
</evidence>
<dbReference type="GO" id="GO:0015986">
    <property type="term" value="P:proton motive force-driven ATP synthesis"/>
    <property type="evidence" value="ECO:0007669"/>
    <property type="project" value="InterPro"/>
</dbReference>
<geneLocation type="mitochondrion" evidence="16"/>
<keyword evidence="6 14" id="KW-0375">Hydrogen ion transport</keyword>
<evidence type="ECO:0000256" key="10">
    <source>
        <dbReference type="ARBA" id="ARBA00023128"/>
    </source>
</evidence>
<evidence type="ECO:0000256" key="4">
    <source>
        <dbReference type="ARBA" id="ARBA00022547"/>
    </source>
</evidence>
<organism evidence="16">
    <name type="scientific">Potos flavus</name>
    <name type="common">Kinkajou</name>
    <dbReference type="NCBI Taxonomy" id="29067"/>
    <lineage>
        <taxon>Eukaryota</taxon>
        <taxon>Metazoa</taxon>
        <taxon>Chordata</taxon>
        <taxon>Craniata</taxon>
        <taxon>Vertebrata</taxon>
        <taxon>Euteleostomi</taxon>
        <taxon>Mammalia</taxon>
        <taxon>Eutheria</taxon>
        <taxon>Laurasiatheria</taxon>
        <taxon>Carnivora</taxon>
        <taxon>Caniformia</taxon>
        <taxon>Musteloidea</taxon>
        <taxon>Procyonidae</taxon>
        <taxon>Potos</taxon>
    </lineage>
</organism>
<evidence type="ECO:0000256" key="3">
    <source>
        <dbReference type="ARBA" id="ARBA00022448"/>
    </source>
</evidence>
<keyword evidence="11 15" id="KW-0472">Membrane</keyword>
<comment type="subunit">
    <text evidence="13">Component of the ATP synthase complex composed at least of ATP5F1A/subunit alpha, ATP5F1B/subunit beta, ATP5MC1/subunit c (homooctomer), MT-ATP6/subunit a, MT-ATP8/subunit 8, ATP5ME/subunit e, ATP5MF/subunit f, ATP5MG/subunit g, ATP5MK/subunit k, ATP5MJ/subunit j, ATP5F1C/subunit gamma, ATP5F1D/subunit delta, ATP5F1E/subunit epsilon, ATP5PF/subunit F6, ATP5PB/subunit b, ATP5PD/subunit d, ATP5PO/subunit OSCP. ATP synthase complex consists of a soluble F(1) head domain (subunits alpha(3) and beta(3)) - the catalytic core - and a membrane F(0) domain - the membrane proton channel (subunits c, a, 8, e, f, g, k and j). These two domains are linked by a central stalk (subunits gamma, delta, and epsilon) rotating inside the F1 region and a stationary peripheral stalk (subunits F6, b, d, and OSCP). Interacts with PRICKLE3.</text>
</comment>
<dbReference type="GO" id="GO:0031966">
    <property type="term" value="C:mitochondrial membrane"/>
    <property type="evidence" value="ECO:0007669"/>
    <property type="project" value="UniProtKB-SubCell"/>
</dbReference>
<evidence type="ECO:0000256" key="15">
    <source>
        <dbReference type="SAM" id="Phobius"/>
    </source>
</evidence>
<dbReference type="AlphaFoldDB" id="A0A7U0QE63"/>
<keyword evidence="4 14" id="KW-0138">CF(0)</keyword>
<dbReference type="EMBL" id="MW257234">
    <property type="protein sequence ID" value="QQW47963.1"/>
    <property type="molecule type" value="Genomic_DNA"/>
</dbReference>
<dbReference type="GO" id="GO:0045259">
    <property type="term" value="C:proton-transporting ATP synthase complex"/>
    <property type="evidence" value="ECO:0007669"/>
    <property type="project" value="UniProtKB-KW"/>
</dbReference>
<evidence type="ECO:0000256" key="1">
    <source>
        <dbReference type="ARBA" id="ARBA00004304"/>
    </source>
</evidence>
<dbReference type="PANTHER" id="PTHR13722:SF0">
    <property type="entry name" value="ATP SYNTHASE PROTEIN 8"/>
    <property type="match status" value="1"/>
</dbReference>
<keyword evidence="8" id="KW-0007">Acetylation</keyword>
<dbReference type="CTD" id="4509"/>
<gene>
    <name evidence="16" type="primary">ATP8</name>
</gene>
<comment type="subcellular location">
    <subcellularLocation>
        <location evidence="1 14">Mitochondrion membrane</location>
        <topology evidence="1 14">Single-pass membrane protein</topology>
    </subcellularLocation>
</comment>
<sequence>MPQLDTSTWFVTITSMILTLFIMFQLKVSKYNFLNNPESKLTSSPKTAMPWEEKWTKIYSPLSLPLQL</sequence>
<evidence type="ECO:0000256" key="14">
    <source>
        <dbReference type="RuleBase" id="RU003661"/>
    </source>
</evidence>
<evidence type="ECO:0000256" key="2">
    <source>
        <dbReference type="ARBA" id="ARBA00008892"/>
    </source>
</evidence>
<keyword evidence="9 14" id="KW-0406">Ion transport</keyword>
<evidence type="ECO:0000256" key="9">
    <source>
        <dbReference type="ARBA" id="ARBA00023065"/>
    </source>
</evidence>
<accession>A0A7U0QE63</accession>
<keyword evidence="12" id="KW-0066">ATP synthesis</keyword>
<evidence type="ECO:0000256" key="11">
    <source>
        <dbReference type="ARBA" id="ARBA00023136"/>
    </source>
</evidence>
<keyword evidence="3 14" id="KW-0813">Transport</keyword>
<reference evidence="16" key="1">
    <citation type="submission" date="2020-11" db="EMBL/GenBank/DDBJ databases">
        <authorList>
            <person name="Hassanin A."/>
        </authorList>
    </citation>
    <scope>NUCLEOTIDE SEQUENCE</scope>
</reference>
<dbReference type="GO" id="GO:0015078">
    <property type="term" value="F:proton transmembrane transporter activity"/>
    <property type="evidence" value="ECO:0007669"/>
    <property type="project" value="InterPro"/>
</dbReference>
<comment type="similarity">
    <text evidence="2 14">Belongs to the ATPase protein 8 family.</text>
</comment>
<protein>
    <recommendedName>
        <fullName evidence="14">ATP synthase complex subunit 8</fullName>
    </recommendedName>
</protein>